<evidence type="ECO:0000313" key="3">
    <source>
        <dbReference type="EMBL" id="MEE1673738.1"/>
    </source>
</evidence>
<reference evidence="3 4" key="2">
    <citation type="submission" date="2023-12" db="EMBL/GenBank/DDBJ databases">
        <authorList>
            <consortium name="Cladostephus spongiosus"/>
            <person name="Lorente B."/>
            <person name="Cabral C."/>
            <person name="Frias J."/>
            <person name="Faria J."/>
            <person name="Toubarro D."/>
        </authorList>
    </citation>
    <scope>NUCLEOTIDE SEQUENCE [LARGE SCALE GENOMIC DNA]</scope>
    <source>
        <strain evidence="3 4">ZMCS4</strain>
    </source>
</reference>
<reference evidence="4" key="1">
    <citation type="submission" date="2023-07" db="EMBL/GenBank/DDBJ databases">
        <title>Draft genome sequence of Agarivorans aestuarii strain ZMCS4, a CAZymes producing bacteria isolated from the marine brown algae Clodostephus spongiosus.</title>
        <authorList>
            <person name="Lorente B."/>
            <person name="Cabral C."/>
            <person name="Frias J."/>
            <person name="Faria J."/>
            <person name="Toubarro D."/>
        </authorList>
    </citation>
    <scope>NUCLEOTIDE SEQUENCE [LARGE SCALE GENOMIC DNA]</scope>
    <source>
        <strain evidence="4">ZMCS4</strain>
    </source>
</reference>
<feature type="transmembrane region" description="Helical" evidence="2">
    <location>
        <begin position="80"/>
        <end position="99"/>
    </location>
</feature>
<comment type="caution">
    <text evidence="3">The sequence shown here is derived from an EMBL/GenBank/DDBJ whole genome shotgun (WGS) entry which is preliminary data.</text>
</comment>
<sequence>MTKANMAREEVISWFPPLASTLCFLVVTLLTMIFFGSSMGNWGMLDIAPELVWGVGAILMVIFCVINFRITRGSFRCEKLLQLYVLTMIIVSLPLWLTYDPFADKVRALLQVFTLVCGLLVLKLTSSKTYLAFIQFQHDAQQTLKAAKLEVEQEMQEILKSKQQGK</sequence>
<accession>A0ABU7G2W2</accession>
<keyword evidence="2" id="KW-1133">Transmembrane helix</keyword>
<evidence type="ECO:0000256" key="2">
    <source>
        <dbReference type="SAM" id="Phobius"/>
    </source>
</evidence>
<feature type="coiled-coil region" evidence="1">
    <location>
        <begin position="137"/>
        <end position="164"/>
    </location>
</feature>
<keyword evidence="2" id="KW-0812">Transmembrane</keyword>
<protein>
    <submittedName>
        <fullName evidence="3">Uncharacterized protein</fullName>
    </submittedName>
</protein>
<dbReference type="EMBL" id="JAYDYW010000006">
    <property type="protein sequence ID" value="MEE1673738.1"/>
    <property type="molecule type" value="Genomic_DNA"/>
</dbReference>
<keyword evidence="1" id="KW-0175">Coiled coil</keyword>
<evidence type="ECO:0000256" key="1">
    <source>
        <dbReference type="SAM" id="Coils"/>
    </source>
</evidence>
<feature type="transmembrane region" description="Helical" evidence="2">
    <location>
        <begin position="12"/>
        <end position="35"/>
    </location>
</feature>
<keyword evidence="2" id="KW-0472">Membrane</keyword>
<feature type="transmembrane region" description="Helical" evidence="2">
    <location>
        <begin position="47"/>
        <end position="68"/>
    </location>
</feature>
<organism evidence="3 4">
    <name type="scientific">Agarivorans aestuarii</name>
    <dbReference type="NCBI Taxonomy" id="1563703"/>
    <lineage>
        <taxon>Bacteria</taxon>
        <taxon>Pseudomonadati</taxon>
        <taxon>Pseudomonadota</taxon>
        <taxon>Gammaproteobacteria</taxon>
        <taxon>Alteromonadales</taxon>
        <taxon>Alteromonadaceae</taxon>
        <taxon>Agarivorans</taxon>
    </lineage>
</organism>
<proteinExistence type="predicted"/>
<evidence type="ECO:0000313" key="4">
    <source>
        <dbReference type="Proteomes" id="UP001310248"/>
    </source>
</evidence>
<keyword evidence="4" id="KW-1185">Reference proteome</keyword>
<name>A0ABU7G2W2_9ALTE</name>
<dbReference type="RefSeq" id="WP_329774987.1">
    <property type="nucleotide sequence ID" value="NZ_JAYDYW010000006.1"/>
</dbReference>
<gene>
    <name evidence="3" type="ORF">SNR37_003165</name>
</gene>
<dbReference type="Proteomes" id="UP001310248">
    <property type="component" value="Unassembled WGS sequence"/>
</dbReference>